<dbReference type="EMBL" id="AUZY01004722">
    <property type="protein sequence ID" value="EQD62076.1"/>
    <property type="molecule type" value="Genomic_DNA"/>
</dbReference>
<evidence type="ECO:0000313" key="1">
    <source>
        <dbReference type="EMBL" id="EQD62076.1"/>
    </source>
</evidence>
<sequence length="180" mass="19545">RCTAAGSSECSTTTRPIKPEKLGDISKQLAILREVAVAGAAEAHFAQSHYPRDSSTPLQPYTGDGPLCDVLMLEAGRGADQPDFEHITEWFVWLCLRYHHQTLTSASYSNYLDGEESSGNRLNREDAGGPIAAAGCQIRKLADPDQQGARGALLSLGLELTDDHGRHLARLAHQVHRITT</sequence>
<reference evidence="1" key="1">
    <citation type="submission" date="2013-08" db="EMBL/GenBank/DDBJ databases">
        <authorList>
            <person name="Mendez C."/>
            <person name="Richter M."/>
            <person name="Ferrer M."/>
            <person name="Sanchez J."/>
        </authorList>
    </citation>
    <scope>NUCLEOTIDE SEQUENCE</scope>
</reference>
<reference evidence="1" key="2">
    <citation type="journal article" date="2014" name="ISME J.">
        <title>Microbial stratification in low pH oxic and suboxic macroscopic growths along an acid mine drainage.</title>
        <authorList>
            <person name="Mendez-Garcia C."/>
            <person name="Mesa V."/>
            <person name="Sprenger R.R."/>
            <person name="Richter M."/>
            <person name="Diez M.S."/>
            <person name="Solano J."/>
            <person name="Bargiela R."/>
            <person name="Golyshina O.V."/>
            <person name="Manteca A."/>
            <person name="Ramos J.L."/>
            <person name="Gallego J.R."/>
            <person name="Llorente I."/>
            <person name="Martins Dos Santos V.A."/>
            <person name="Jensen O.N."/>
            <person name="Pelaez A.I."/>
            <person name="Sanchez J."/>
            <person name="Ferrer M."/>
        </authorList>
    </citation>
    <scope>NUCLEOTIDE SEQUENCE</scope>
</reference>
<comment type="caution">
    <text evidence="1">The sequence shown here is derived from an EMBL/GenBank/DDBJ whole genome shotgun (WGS) entry which is preliminary data.</text>
</comment>
<feature type="non-terminal residue" evidence="1">
    <location>
        <position position="1"/>
    </location>
</feature>
<proteinExistence type="predicted"/>
<feature type="non-terminal residue" evidence="1">
    <location>
        <position position="180"/>
    </location>
</feature>
<organism evidence="1">
    <name type="scientific">mine drainage metagenome</name>
    <dbReference type="NCBI Taxonomy" id="410659"/>
    <lineage>
        <taxon>unclassified sequences</taxon>
        <taxon>metagenomes</taxon>
        <taxon>ecological metagenomes</taxon>
    </lineage>
</organism>
<dbReference type="AlphaFoldDB" id="T1ANA6"/>
<accession>T1ANA6</accession>
<protein>
    <submittedName>
        <fullName evidence="1">Uncharacterized protein</fullName>
    </submittedName>
</protein>
<gene>
    <name evidence="1" type="ORF">B1B_07430</name>
</gene>
<name>T1ANA6_9ZZZZ</name>